<comment type="caution">
    <text evidence="3">The sequence shown here is derived from an EMBL/GenBank/DDBJ whole genome shotgun (WGS) entry which is preliminary data.</text>
</comment>
<keyword evidence="4" id="KW-1185">Reference proteome</keyword>
<dbReference type="GeneID" id="36559196"/>
<feature type="compositionally biased region" description="Pro residues" evidence="2">
    <location>
        <begin position="1"/>
        <end position="10"/>
    </location>
</feature>
<feature type="region of interest" description="Disordered" evidence="2">
    <location>
        <begin position="488"/>
        <end position="508"/>
    </location>
</feature>
<dbReference type="EMBL" id="MSFO01000003">
    <property type="protein sequence ID" value="PLB50550.1"/>
    <property type="molecule type" value="Genomic_DNA"/>
</dbReference>
<feature type="region of interest" description="Disordered" evidence="2">
    <location>
        <begin position="1"/>
        <end position="186"/>
    </location>
</feature>
<sequence>MNPPLPPPPQGRSLDRVPYHAPTKASFAKSPIEGSDQSLSKRAPPSTSRRSPSRHNSNDRQIQSRSKMLGLRDRKALRPSLPSTASPMESPNHDNPSPVSRSSRRSIGLQAFAAPPRRVSRRIGPSDLAFPSPAGVKKDEPDAGVMNTPEDQLALELGSATGGNDRSRNWNPPALDEEFEEPDLPPTPTQLGLEKLAGRSRGLLSSSPTTQRLGRRQTADLLGQSPSKLRNVDDGAEAVESASAVPRVRFPEPVSKKRRLREELTAEAKQLKEHIADLECWSVDLSQHDGLPELDVSKIMTSLLASEFPTITDAAMCPPDIPLSSLISTLLPFSSTVSLPTPAPTSPPNPFALSAAAHGKPHLTVFAPLSLKTNSDVVTVPKSAFVERHSLTFSVPPPFPPELYSVSLIYETNFETQAVVSVAAPETVNGTVPQYLQRWVNSRLENPLLKLDVSGLCWGINRYWEAVLSRAYVWLRLEDRHTALLRGKSGMNEGTTTEEPSDSQDIPLRGMMGNLTVANLRRILPHLQRTSMLFGSEERTIKVILSCEISVDEWACEPQLTPGLTISGASIANDSVWGKTEQEAKNLFNAVIHENTVGPAESAGDVDANAIIEAANHVLGALFGVGASLPSKDELR</sequence>
<dbReference type="AlphaFoldDB" id="A0A2I2GCF5"/>
<protein>
    <submittedName>
        <fullName evidence="3">Uncharacterized protein</fullName>
    </submittedName>
</protein>
<dbReference type="RefSeq" id="XP_024705852.1">
    <property type="nucleotide sequence ID" value="XM_024851497.1"/>
</dbReference>
<evidence type="ECO:0000256" key="2">
    <source>
        <dbReference type="SAM" id="MobiDB-lite"/>
    </source>
</evidence>
<proteinExistence type="predicted"/>
<dbReference type="VEuPathDB" id="FungiDB:P170DRAFT_455045"/>
<organism evidence="3 4">
    <name type="scientific">Aspergillus steynii IBT 23096</name>
    <dbReference type="NCBI Taxonomy" id="1392250"/>
    <lineage>
        <taxon>Eukaryota</taxon>
        <taxon>Fungi</taxon>
        <taxon>Dikarya</taxon>
        <taxon>Ascomycota</taxon>
        <taxon>Pezizomycotina</taxon>
        <taxon>Eurotiomycetes</taxon>
        <taxon>Eurotiomycetidae</taxon>
        <taxon>Eurotiales</taxon>
        <taxon>Aspergillaceae</taxon>
        <taxon>Aspergillus</taxon>
        <taxon>Aspergillus subgen. Circumdati</taxon>
    </lineage>
</organism>
<accession>A0A2I2GCF5</accession>
<feature type="compositionally biased region" description="Polar residues" evidence="2">
    <location>
        <begin position="81"/>
        <end position="99"/>
    </location>
</feature>
<evidence type="ECO:0000256" key="1">
    <source>
        <dbReference type="SAM" id="Coils"/>
    </source>
</evidence>
<keyword evidence="1" id="KW-0175">Coiled coil</keyword>
<dbReference type="STRING" id="1392250.A0A2I2GCF5"/>
<dbReference type="Proteomes" id="UP000234275">
    <property type="component" value="Unassembled WGS sequence"/>
</dbReference>
<name>A0A2I2GCF5_9EURO</name>
<feature type="compositionally biased region" description="Low complexity" evidence="2">
    <location>
        <begin position="40"/>
        <end position="50"/>
    </location>
</feature>
<evidence type="ECO:0000313" key="3">
    <source>
        <dbReference type="EMBL" id="PLB50550.1"/>
    </source>
</evidence>
<evidence type="ECO:0000313" key="4">
    <source>
        <dbReference type="Proteomes" id="UP000234275"/>
    </source>
</evidence>
<reference evidence="3 4" key="1">
    <citation type="submission" date="2016-12" db="EMBL/GenBank/DDBJ databases">
        <title>The genomes of Aspergillus section Nigri reveals drivers in fungal speciation.</title>
        <authorList>
            <consortium name="DOE Joint Genome Institute"/>
            <person name="Vesth T.C."/>
            <person name="Nybo J."/>
            <person name="Theobald S."/>
            <person name="Brandl J."/>
            <person name="Frisvad J.C."/>
            <person name="Nielsen K.F."/>
            <person name="Lyhne E.K."/>
            <person name="Kogle M.E."/>
            <person name="Kuo A."/>
            <person name="Riley R."/>
            <person name="Clum A."/>
            <person name="Nolan M."/>
            <person name="Lipzen A."/>
            <person name="Salamov A."/>
            <person name="Henrissat B."/>
            <person name="Wiebenga A."/>
            <person name="De Vries R.P."/>
            <person name="Grigoriev I.V."/>
            <person name="Mortensen U.H."/>
            <person name="Andersen M.R."/>
            <person name="Baker S.E."/>
        </authorList>
    </citation>
    <scope>NUCLEOTIDE SEQUENCE [LARGE SCALE GENOMIC DNA]</scope>
    <source>
        <strain evidence="3 4">IBT 23096</strain>
    </source>
</reference>
<gene>
    <name evidence="3" type="ORF">P170DRAFT_455045</name>
</gene>
<dbReference type="OrthoDB" id="4160836at2759"/>
<feature type="coiled-coil region" evidence="1">
    <location>
        <begin position="254"/>
        <end position="281"/>
    </location>
</feature>